<evidence type="ECO:0000256" key="5">
    <source>
        <dbReference type="ARBA" id="ARBA00022840"/>
    </source>
</evidence>
<evidence type="ECO:0000256" key="2">
    <source>
        <dbReference type="ARBA" id="ARBA00022679"/>
    </source>
</evidence>
<dbReference type="SMART" id="SM00219">
    <property type="entry name" value="TyrKc"/>
    <property type="match status" value="1"/>
</dbReference>
<dbReference type="InterPro" id="IPR008266">
    <property type="entry name" value="Tyr_kinase_AS"/>
</dbReference>
<feature type="signal peptide" evidence="10">
    <location>
        <begin position="1"/>
        <end position="22"/>
    </location>
</feature>
<dbReference type="GO" id="GO:0043235">
    <property type="term" value="C:receptor complex"/>
    <property type="evidence" value="ECO:0007669"/>
    <property type="project" value="TreeGrafter"/>
</dbReference>
<keyword evidence="3" id="KW-0547">Nucleotide-binding</keyword>
<evidence type="ECO:0000256" key="4">
    <source>
        <dbReference type="ARBA" id="ARBA00022777"/>
    </source>
</evidence>
<dbReference type="Proteomes" id="UP000694388">
    <property type="component" value="Unplaced"/>
</dbReference>
<feature type="compositionally biased region" description="Polar residues" evidence="9">
    <location>
        <begin position="279"/>
        <end position="293"/>
    </location>
</feature>
<comment type="subcellular location">
    <subcellularLocation>
        <location evidence="1">Endomembrane system</location>
    </subcellularLocation>
</comment>
<dbReference type="PROSITE" id="PS00109">
    <property type="entry name" value="PROTEIN_KINASE_TYR"/>
    <property type="match status" value="1"/>
</dbReference>
<evidence type="ECO:0000256" key="1">
    <source>
        <dbReference type="ARBA" id="ARBA00004308"/>
    </source>
</evidence>
<dbReference type="AlphaFoldDB" id="A0A8C4QZ52"/>
<keyword evidence="6" id="KW-0472">Membrane</keyword>
<evidence type="ECO:0000256" key="7">
    <source>
        <dbReference type="ARBA" id="ARBA00023137"/>
    </source>
</evidence>
<dbReference type="PANTHER" id="PTHR24416">
    <property type="entry name" value="TYROSINE-PROTEIN KINASE RECEPTOR"/>
    <property type="match status" value="1"/>
</dbReference>
<protein>
    <recommendedName>
        <fullName evidence="11">Protein kinase domain-containing protein</fullName>
    </recommendedName>
</protein>
<accession>A0A8C4QZ52</accession>
<dbReference type="InterPro" id="IPR050122">
    <property type="entry name" value="RTK"/>
</dbReference>
<keyword evidence="13" id="KW-1185">Reference proteome</keyword>
<dbReference type="FunFam" id="1.10.510.10:FF:001512">
    <property type="entry name" value="Receptor tyrosine-protein kinase erbB-2"/>
    <property type="match status" value="1"/>
</dbReference>
<dbReference type="InterPro" id="IPR020635">
    <property type="entry name" value="Tyr_kinase_cat_dom"/>
</dbReference>
<name>A0A8C4QZ52_EPTBU</name>
<dbReference type="InterPro" id="IPR001245">
    <property type="entry name" value="Ser-Thr/Tyr_kinase_cat_dom"/>
</dbReference>
<keyword evidence="4" id="KW-0418">Kinase</keyword>
<dbReference type="GeneTree" id="ENSGT00940000158232"/>
<evidence type="ECO:0000256" key="3">
    <source>
        <dbReference type="ARBA" id="ARBA00022741"/>
    </source>
</evidence>
<evidence type="ECO:0000259" key="11">
    <source>
        <dbReference type="PROSITE" id="PS50011"/>
    </source>
</evidence>
<dbReference type="Ensembl" id="ENSEBUT00000022548.1">
    <property type="protein sequence ID" value="ENSEBUP00000021972.1"/>
    <property type="gene ID" value="ENSEBUG00000013545.1"/>
</dbReference>
<dbReference type="Pfam" id="PF07714">
    <property type="entry name" value="PK_Tyr_Ser-Thr"/>
    <property type="match status" value="1"/>
</dbReference>
<keyword evidence="7" id="KW-0829">Tyrosine-protein kinase</keyword>
<dbReference type="PROSITE" id="PS50011">
    <property type="entry name" value="PROTEIN_KINASE_DOM"/>
    <property type="match status" value="1"/>
</dbReference>
<evidence type="ECO:0000256" key="8">
    <source>
        <dbReference type="ARBA" id="ARBA00023170"/>
    </source>
</evidence>
<dbReference type="PRINTS" id="PR00109">
    <property type="entry name" value="TYRKINASE"/>
</dbReference>
<organism evidence="12 13">
    <name type="scientific">Eptatretus burgeri</name>
    <name type="common">Inshore hagfish</name>
    <dbReference type="NCBI Taxonomy" id="7764"/>
    <lineage>
        <taxon>Eukaryota</taxon>
        <taxon>Metazoa</taxon>
        <taxon>Chordata</taxon>
        <taxon>Craniata</taxon>
        <taxon>Vertebrata</taxon>
        <taxon>Cyclostomata</taxon>
        <taxon>Myxini</taxon>
        <taxon>Myxiniformes</taxon>
        <taxon>Myxinidae</taxon>
        <taxon>Eptatretinae</taxon>
        <taxon>Eptatretus</taxon>
    </lineage>
</organism>
<dbReference type="GO" id="GO:0030182">
    <property type="term" value="P:neuron differentiation"/>
    <property type="evidence" value="ECO:0007669"/>
    <property type="project" value="UniProtKB-ARBA"/>
</dbReference>
<reference evidence="12" key="1">
    <citation type="submission" date="2025-08" db="UniProtKB">
        <authorList>
            <consortium name="Ensembl"/>
        </authorList>
    </citation>
    <scope>IDENTIFICATION</scope>
</reference>
<feature type="region of interest" description="Disordered" evidence="9">
    <location>
        <begin position="247"/>
        <end position="321"/>
    </location>
</feature>
<evidence type="ECO:0000313" key="12">
    <source>
        <dbReference type="Ensembl" id="ENSEBUP00000021972.1"/>
    </source>
</evidence>
<keyword evidence="5" id="KW-0067">ATP-binding</keyword>
<dbReference type="InterPro" id="IPR011009">
    <property type="entry name" value="Kinase-like_dom_sf"/>
</dbReference>
<proteinExistence type="predicted"/>
<dbReference type="GO" id="GO:0043066">
    <property type="term" value="P:negative regulation of apoptotic process"/>
    <property type="evidence" value="ECO:0007669"/>
    <property type="project" value="TreeGrafter"/>
</dbReference>
<dbReference type="GO" id="GO:0007169">
    <property type="term" value="P:cell surface receptor protein tyrosine kinase signaling pathway"/>
    <property type="evidence" value="ECO:0007669"/>
    <property type="project" value="TreeGrafter"/>
</dbReference>
<dbReference type="GO" id="GO:0012505">
    <property type="term" value="C:endomembrane system"/>
    <property type="evidence" value="ECO:0007669"/>
    <property type="project" value="UniProtKB-SubCell"/>
</dbReference>
<evidence type="ECO:0000256" key="9">
    <source>
        <dbReference type="SAM" id="MobiDB-lite"/>
    </source>
</evidence>
<dbReference type="GO" id="GO:0050793">
    <property type="term" value="P:regulation of developmental process"/>
    <property type="evidence" value="ECO:0007669"/>
    <property type="project" value="UniProtKB-ARBA"/>
</dbReference>
<reference evidence="12" key="2">
    <citation type="submission" date="2025-09" db="UniProtKB">
        <authorList>
            <consortium name="Ensembl"/>
        </authorList>
    </citation>
    <scope>IDENTIFICATION</scope>
</reference>
<evidence type="ECO:0000256" key="10">
    <source>
        <dbReference type="SAM" id="SignalP"/>
    </source>
</evidence>
<evidence type="ECO:0000256" key="6">
    <source>
        <dbReference type="ARBA" id="ARBA00023136"/>
    </source>
</evidence>
<keyword evidence="10" id="KW-0732">Signal</keyword>
<dbReference type="GO" id="GO:0009925">
    <property type="term" value="C:basal plasma membrane"/>
    <property type="evidence" value="ECO:0007669"/>
    <property type="project" value="TreeGrafter"/>
</dbReference>
<feature type="domain" description="Protein kinase" evidence="11">
    <location>
        <begin position="1"/>
        <end position="214"/>
    </location>
</feature>
<dbReference type="GO" id="GO:0004714">
    <property type="term" value="F:transmembrane receptor protein tyrosine kinase activity"/>
    <property type="evidence" value="ECO:0007669"/>
    <property type="project" value="TreeGrafter"/>
</dbReference>
<dbReference type="GO" id="GO:0005524">
    <property type="term" value="F:ATP binding"/>
    <property type="evidence" value="ECO:0007669"/>
    <property type="project" value="UniProtKB-KW"/>
</dbReference>
<keyword evidence="2" id="KW-0808">Transferase</keyword>
<dbReference type="PANTHER" id="PTHR24416:SF566">
    <property type="entry name" value="EPIDERMAL GROWTH FACTOR RECEPTOR"/>
    <property type="match status" value="1"/>
</dbReference>
<sequence length="455" mass="51382">MASVAHPYLVRLLGVCLIPSLQLVTQLMPLGCLLDYTRQHQQRIGSQLLLNWAVQIAKGMFYLEERRLVHRDLAARNVLVKNPEHVAITDFGLTRLLDINQVEYKANGGKLPIKWMALESINERKFTHKSDVWSYGVTVWELMTFGEKPYDGIRAQNLPYLLQKGERLPQPPICTIDVYMVMIKCWIIEPDDRPGFNDLTIEFSRMARDPTRFLVLEADKGGKLLSPRDLMEKDKQEANDSIMMAETAPFTLKLPPEGRRRPRVQNPEQSNARAGVFSSGKQLQRSTSQQSTGRAAAFANGKSNSSLKYTPRSERYLHGPTFPFDNRLEEVSSQTAADWKNPEYQALSEATSPLFVTWLPSNPFSDTIDGSNQPLPISHSENIPSSEYVAVSAPKEKGTFNNPDYINTHQVVLDNPEYHHTNGIARTPIAVNPDYRPVALAWPADRTNSHISTDV</sequence>
<evidence type="ECO:0000313" key="13">
    <source>
        <dbReference type="Proteomes" id="UP000694388"/>
    </source>
</evidence>
<dbReference type="InterPro" id="IPR000719">
    <property type="entry name" value="Prot_kinase_dom"/>
</dbReference>
<dbReference type="SUPFAM" id="SSF56112">
    <property type="entry name" value="Protein kinase-like (PK-like)"/>
    <property type="match status" value="1"/>
</dbReference>
<dbReference type="GO" id="GO:0048468">
    <property type="term" value="P:cell development"/>
    <property type="evidence" value="ECO:0007669"/>
    <property type="project" value="UniProtKB-ARBA"/>
</dbReference>
<dbReference type="GO" id="GO:0008284">
    <property type="term" value="P:positive regulation of cell population proliferation"/>
    <property type="evidence" value="ECO:0007669"/>
    <property type="project" value="TreeGrafter"/>
</dbReference>
<dbReference type="Gene3D" id="1.10.510.10">
    <property type="entry name" value="Transferase(Phosphotransferase) domain 1"/>
    <property type="match status" value="1"/>
</dbReference>
<feature type="chain" id="PRO_5034668650" description="Protein kinase domain-containing protein" evidence="10">
    <location>
        <begin position="23"/>
        <end position="455"/>
    </location>
</feature>
<keyword evidence="8" id="KW-0675">Receptor</keyword>